<comment type="caution">
    <text evidence="3">The sequence shown here is derived from an EMBL/GenBank/DDBJ whole genome shotgun (WGS) entry which is preliminary data.</text>
</comment>
<proteinExistence type="predicted"/>
<dbReference type="Pfam" id="PF20152">
    <property type="entry name" value="DUF6534"/>
    <property type="match status" value="1"/>
</dbReference>
<dbReference type="InterPro" id="IPR045339">
    <property type="entry name" value="DUF6534"/>
</dbReference>
<sequence length="361" mass="39888">MSDSPLTNLFGSGLIGIVLASTLFGLYSAQAYSYFNYYTKDRLWFKLLVVFIWVVLSLEYALTLRAIYKYLIDDFGLTGELAVASWEWLSYVLLTSVTSICVQLFFARRLFYLLRNKYARYILLVGISTLSVVNFVFGVYVTARCLILKFFANFVVITWGVDLWLGANVACDILITLSMLYGLHTSRTGIKSTNHLINRLMTYSIQTGAVTSITEIFCLAAYTASGFHFGHILVVFPLSGLYATSFLANLHARAPNTPGLTRVKGLVVTDGDVVEMNQAMSFASFSDGTKVGNIGLFLNSKKKTATSHSIGFGHNNNKTKGSIDGPIHKYLDDTISEEDMIVKPARVHTGSSYESDAGSIV</sequence>
<dbReference type="PANTHER" id="PTHR40465:SF1">
    <property type="entry name" value="DUF6534 DOMAIN-CONTAINING PROTEIN"/>
    <property type="match status" value="1"/>
</dbReference>
<dbReference type="EMBL" id="JAACJN010000092">
    <property type="protein sequence ID" value="KAF5376161.1"/>
    <property type="molecule type" value="Genomic_DNA"/>
</dbReference>
<evidence type="ECO:0000256" key="1">
    <source>
        <dbReference type="SAM" id="Phobius"/>
    </source>
</evidence>
<dbReference type="AlphaFoldDB" id="A0A8H5M0I1"/>
<feature type="transmembrane region" description="Helical" evidence="1">
    <location>
        <begin position="47"/>
        <end position="68"/>
    </location>
</feature>
<organism evidence="3 4">
    <name type="scientific">Collybiopsis confluens</name>
    <dbReference type="NCBI Taxonomy" id="2823264"/>
    <lineage>
        <taxon>Eukaryota</taxon>
        <taxon>Fungi</taxon>
        <taxon>Dikarya</taxon>
        <taxon>Basidiomycota</taxon>
        <taxon>Agaricomycotina</taxon>
        <taxon>Agaricomycetes</taxon>
        <taxon>Agaricomycetidae</taxon>
        <taxon>Agaricales</taxon>
        <taxon>Marasmiineae</taxon>
        <taxon>Omphalotaceae</taxon>
        <taxon>Collybiopsis</taxon>
    </lineage>
</organism>
<accession>A0A8H5M0I1</accession>
<dbReference type="PANTHER" id="PTHR40465">
    <property type="entry name" value="CHROMOSOME 1, WHOLE GENOME SHOTGUN SEQUENCE"/>
    <property type="match status" value="1"/>
</dbReference>
<evidence type="ECO:0000259" key="2">
    <source>
        <dbReference type="Pfam" id="PF20152"/>
    </source>
</evidence>
<keyword evidence="1" id="KW-1133">Transmembrane helix</keyword>
<feature type="transmembrane region" description="Helical" evidence="1">
    <location>
        <begin position="228"/>
        <end position="248"/>
    </location>
</feature>
<evidence type="ECO:0000313" key="4">
    <source>
        <dbReference type="Proteomes" id="UP000518752"/>
    </source>
</evidence>
<keyword evidence="1" id="KW-0472">Membrane</keyword>
<feature type="domain" description="DUF6534" evidence="2">
    <location>
        <begin position="169"/>
        <end position="254"/>
    </location>
</feature>
<dbReference type="OrthoDB" id="2535105at2759"/>
<reference evidence="3 4" key="1">
    <citation type="journal article" date="2020" name="ISME J.">
        <title>Uncovering the hidden diversity of litter-decomposition mechanisms in mushroom-forming fungi.</title>
        <authorList>
            <person name="Floudas D."/>
            <person name="Bentzer J."/>
            <person name="Ahren D."/>
            <person name="Johansson T."/>
            <person name="Persson P."/>
            <person name="Tunlid A."/>
        </authorList>
    </citation>
    <scope>NUCLEOTIDE SEQUENCE [LARGE SCALE GENOMIC DNA]</scope>
    <source>
        <strain evidence="3 4">CBS 406.79</strain>
    </source>
</reference>
<feature type="transmembrane region" description="Helical" evidence="1">
    <location>
        <begin position="203"/>
        <end position="222"/>
    </location>
</feature>
<feature type="transmembrane region" description="Helical" evidence="1">
    <location>
        <begin position="88"/>
        <end position="106"/>
    </location>
</feature>
<evidence type="ECO:0000313" key="3">
    <source>
        <dbReference type="EMBL" id="KAF5376161.1"/>
    </source>
</evidence>
<dbReference type="Proteomes" id="UP000518752">
    <property type="component" value="Unassembled WGS sequence"/>
</dbReference>
<protein>
    <recommendedName>
        <fullName evidence="2">DUF6534 domain-containing protein</fullName>
    </recommendedName>
</protein>
<keyword evidence="1" id="KW-0812">Transmembrane</keyword>
<name>A0A8H5M0I1_9AGAR</name>
<keyword evidence="4" id="KW-1185">Reference proteome</keyword>
<feature type="transmembrane region" description="Helical" evidence="1">
    <location>
        <begin position="118"/>
        <end position="143"/>
    </location>
</feature>
<feature type="transmembrane region" description="Helical" evidence="1">
    <location>
        <begin position="12"/>
        <end position="35"/>
    </location>
</feature>
<gene>
    <name evidence="3" type="ORF">D9757_009318</name>
</gene>
<feature type="transmembrane region" description="Helical" evidence="1">
    <location>
        <begin position="163"/>
        <end position="183"/>
    </location>
</feature>